<dbReference type="EMBL" id="HBUF01490449">
    <property type="protein sequence ID" value="CAG6745311.1"/>
    <property type="molecule type" value="Transcribed_RNA"/>
</dbReference>
<proteinExistence type="predicted"/>
<accession>A0A8D8ZFU8</accession>
<protein>
    <submittedName>
        <fullName evidence="1">Uncharacterized protein</fullName>
    </submittedName>
</protein>
<dbReference type="AlphaFoldDB" id="A0A8D8ZFU8"/>
<reference evidence="1" key="1">
    <citation type="submission" date="2021-05" db="EMBL/GenBank/DDBJ databases">
        <authorList>
            <person name="Alioto T."/>
            <person name="Alioto T."/>
            <person name="Gomez Garrido J."/>
        </authorList>
    </citation>
    <scope>NUCLEOTIDE SEQUENCE</scope>
</reference>
<sequence length="104" mass="11109">MSIAIPAVNSIAGKVTSSPHSPIKQASSNVMSIAIPAVNSIAGKVTSSQSNQASRTVLPMQITPPVLSVVYLECQVGIQHTFSKMYILKVIHWLECLVYGKDIS</sequence>
<organism evidence="1">
    <name type="scientific">Cacopsylla melanoneura</name>
    <dbReference type="NCBI Taxonomy" id="428564"/>
    <lineage>
        <taxon>Eukaryota</taxon>
        <taxon>Metazoa</taxon>
        <taxon>Ecdysozoa</taxon>
        <taxon>Arthropoda</taxon>
        <taxon>Hexapoda</taxon>
        <taxon>Insecta</taxon>
        <taxon>Pterygota</taxon>
        <taxon>Neoptera</taxon>
        <taxon>Paraneoptera</taxon>
        <taxon>Hemiptera</taxon>
        <taxon>Sternorrhyncha</taxon>
        <taxon>Psylloidea</taxon>
        <taxon>Psyllidae</taxon>
        <taxon>Psyllinae</taxon>
        <taxon>Cacopsylla</taxon>
    </lineage>
</organism>
<evidence type="ECO:0000313" key="1">
    <source>
        <dbReference type="EMBL" id="CAG6745311.1"/>
    </source>
</evidence>
<name>A0A8D8ZFU8_9HEMI</name>